<dbReference type="Gene3D" id="3.10.130.10">
    <property type="entry name" value="Ribonuclease A-like domain"/>
    <property type="match status" value="1"/>
</dbReference>
<keyword evidence="4 8" id="KW-0540">Nuclease</keyword>
<evidence type="ECO:0000259" key="10">
    <source>
        <dbReference type="SMART" id="SM00092"/>
    </source>
</evidence>
<name>A0A151LY34_ALLMI</name>
<dbReference type="SUPFAM" id="SSF54076">
    <property type="entry name" value="RNase A-like"/>
    <property type="match status" value="1"/>
</dbReference>
<evidence type="ECO:0000256" key="8">
    <source>
        <dbReference type="RuleBase" id="RU000651"/>
    </source>
</evidence>
<gene>
    <name evidence="11" type="primary">RNASE1</name>
    <name evidence="11" type="ORF">Y1Q_0008403</name>
</gene>
<comment type="similarity">
    <text evidence="2 8">Belongs to the pancreatic ribonuclease family.</text>
</comment>
<dbReference type="PROSITE" id="PS00127">
    <property type="entry name" value="RNASE_PANCREATIC"/>
    <property type="match status" value="1"/>
</dbReference>
<feature type="compositionally biased region" description="Basic and acidic residues" evidence="9">
    <location>
        <begin position="30"/>
        <end position="40"/>
    </location>
</feature>
<dbReference type="PANTHER" id="PTHR11437:SF10">
    <property type="entry name" value="ANGIOGENIN-RELATED"/>
    <property type="match status" value="1"/>
</dbReference>
<evidence type="ECO:0000256" key="3">
    <source>
        <dbReference type="ARBA" id="ARBA00022525"/>
    </source>
</evidence>
<keyword evidence="5 8" id="KW-0255">Endonuclease</keyword>
<evidence type="ECO:0000256" key="7">
    <source>
        <dbReference type="ARBA" id="ARBA00023157"/>
    </source>
</evidence>
<dbReference type="GO" id="GO:0004540">
    <property type="term" value="F:RNA nuclease activity"/>
    <property type="evidence" value="ECO:0007669"/>
    <property type="project" value="TreeGrafter"/>
</dbReference>
<dbReference type="KEGG" id="amj:102568630"/>
<comment type="subcellular location">
    <subcellularLocation>
        <location evidence="1">Secreted</location>
    </subcellularLocation>
</comment>
<dbReference type="CDD" id="cd06265">
    <property type="entry name" value="RNase_A_canonical"/>
    <property type="match status" value="1"/>
</dbReference>
<dbReference type="Proteomes" id="UP000050525">
    <property type="component" value="Unassembled WGS sequence"/>
</dbReference>
<dbReference type="InterPro" id="IPR023412">
    <property type="entry name" value="RNaseA_domain"/>
</dbReference>
<dbReference type="GO" id="GO:0004519">
    <property type="term" value="F:endonuclease activity"/>
    <property type="evidence" value="ECO:0007669"/>
    <property type="project" value="UniProtKB-KW"/>
</dbReference>
<proteinExistence type="inferred from homology"/>
<dbReference type="GO" id="GO:0005576">
    <property type="term" value="C:extracellular region"/>
    <property type="evidence" value="ECO:0007669"/>
    <property type="project" value="UniProtKB-SubCell"/>
</dbReference>
<evidence type="ECO:0000256" key="2">
    <source>
        <dbReference type="ARBA" id="ARBA00005600"/>
    </source>
</evidence>
<keyword evidence="6 8" id="KW-0378">Hydrolase</keyword>
<keyword evidence="12" id="KW-1185">Reference proteome</keyword>
<evidence type="ECO:0000256" key="6">
    <source>
        <dbReference type="ARBA" id="ARBA00022801"/>
    </source>
</evidence>
<evidence type="ECO:0000256" key="1">
    <source>
        <dbReference type="ARBA" id="ARBA00004613"/>
    </source>
</evidence>
<dbReference type="GO" id="GO:0016787">
    <property type="term" value="F:hydrolase activity"/>
    <property type="evidence" value="ECO:0007669"/>
    <property type="project" value="UniProtKB-KW"/>
</dbReference>
<dbReference type="OrthoDB" id="9428917at2759"/>
<dbReference type="AlphaFoldDB" id="A0A151LY34"/>
<dbReference type="PRINTS" id="PR00794">
    <property type="entry name" value="RIBONUCLEASE"/>
</dbReference>
<keyword evidence="7" id="KW-1015">Disulfide bond</keyword>
<dbReference type="InterPro" id="IPR023411">
    <property type="entry name" value="RNaseA_AS"/>
</dbReference>
<keyword evidence="3" id="KW-0964">Secreted</keyword>
<dbReference type="eggNOG" id="ENOG502S9Q1">
    <property type="taxonomic scope" value="Eukaryota"/>
</dbReference>
<evidence type="ECO:0000313" key="11">
    <source>
        <dbReference type="EMBL" id="KYO17165.1"/>
    </source>
</evidence>
<evidence type="ECO:0000313" key="12">
    <source>
        <dbReference type="Proteomes" id="UP000050525"/>
    </source>
</evidence>
<sequence>MRRRVGSNQGGKHWKDQRLEEAPPGPAPHTQKERVRESSRNRQSLWEQGTWSKSKEAMSPRDACPALLLLLLTLLSAWPTVDSRETPNQKFQRQHVDPFTRPPYNDVYCNQRMKAQGMTLGICKTKNTFIHAPSSSINSICTGAGTNPHGNYYYSNSNFLITDCTFVSGSPPNGCVYRARSYNQRICIACTGNLPVHYSPVRDCL</sequence>
<dbReference type="SMART" id="SM00092">
    <property type="entry name" value="RNAse_Pc"/>
    <property type="match status" value="1"/>
</dbReference>
<dbReference type="PANTHER" id="PTHR11437">
    <property type="entry name" value="RIBONUCLEASE"/>
    <property type="match status" value="1"/>
</dbReference>
<feature type="region of interest" description="Disordered" evidence="9">
    <location>
        <begin position="1"/>
        <end position="57"/>
    </location>
</feature>
<dbReference type="GO" id="GO:0003676">
    <property type="term" value="F:nucleic acid binding"/>
    <property type="evidence" value="ECO:0007669"/>
    <property type="project" value="InterPro"/>
</dbReference>
<dbReference type="InterPro" id="IPR001427">
    <property type="entry name" value="RNaseA"/>
</dbReference>
<dbReference type="GO" id="GO:0050830">
    <property type="term" value="P:defense response to Gram-positive bacterium"/>
    <property type="evidence" value="ECO:0007669"/>
    <property type="project" value="TreeGrafter"/>
</dbReference>
<organism evidence="11 12">
    <name type="scientific">Alligator mississippiensis</name>
    <name type="common">American alligator</name>
    <dbReference type="NCBI Taxonomy" id="8496"/>
    <lineage>
        <taxon>Eukaryota</taxon>
        <taxon>Metazoa</taxon>
        <taxon>Chordata</taxon>
        <taxon>Craniata</taxon>
        <taxon>Vertebrata</taxon>
        <taxon>Euteleostomi</taxon>
        <taxon>Archelosauria</taxon>
        <taxon>Archosauria</taxon>
        <taxon>Crocodylia</taxon>
        <taxon>Alligatoridae</taxon>
        <taxon>Alligatorinae</taxon>
        <taxon>Alligator</taxon>
    </lineage>
</organism>
<evidence type="ECO:0000256" key="4">
    <source>
        <dbReference type="ARBA" id="ARBA00022722"/>
    </source>
</evidence>
<feature type="compositionally biased region" description="Polar residues" evidence="9">
    <location>
        <begin position="41"/>
        <end position="52"/>
    </location>
</feature>
<evidence type="ECO:0000256" key="5">
    <source>
        <dbReference type="ARBA" id="ARBA00022759"/>
    </source>
</evidence>
<dbReference type="EMBL" id="AKHW03007078">
    <property type="protein sequence ID" value="KYO17165.1"/>
    <property type="molecule type" value="Genomic_DNA"/>
</dbReference>
<accession>A0A151LY34</accession>
<feature type="domain" description="Ribonuclease A-domain" evidence="10">
    <location>
        <begin position="84"/>
        <end position="202"/>
    </location>
</feature>
<dbReference type="InterPro" id="IPR036816">
    <property type="entry name" value="RNaseA-like_dom_sf"/>
</dbReference>
<dbReference type="GeneID" id="102568630"/>
<protein>
    <submittedName>
        <fullName evidence="11">Ribonuclease pancreatic</fullName>
    </submittedName>
</protein>
<comment type="caution">
    <text evidence="11">The sequence shown here is derived from an EMBL/GenBank/DDBJ whole genome shotgun (WGS) entry which is preliminary data.</text>
</comment>
<dbReference type="Pfam" id="PF00074">
    <property type="entry name" value="RnaseA"/>
    <property type="match status" value="1"/>
</dbReference>
<evidence type="ECO:0000256" key="9">
    <source>
        <dbReference type="SAM" id="MobiDB-lite"/>
    </source>
</evidence>
<reference evidence="11 12" key="1">
    <citation type="journal article" date="2012" name="Genome Biol.">
        <title>Sequencing three crocodilian genomes to illuminate the evolution of archosaurs and amniotes.</title>
        <authorList>
            <person name="St John J.A."/>
            <person name="Braun E.L."/>
            <person name="Isberg S.R."/>
            <person name="Miles L.G."/>
            <person name="Chong A.Y."/>
            <person name="Gongora J."/>
            <person name="Dalzell P."/>
            <person name="Moran C."/>
            <person name="Bed'hom B."/>
            <person name="Abzhanov A."/>
            <person name="Burgess S.C."/>
            <person name="Cooksey A.M."/>
            <person name="Castoe T.A."/>
            <person name="Crawford N.G."/>
            <person name="Densmore L.D."/>
            <person name="Drew J.C."/>
            <person name="Edwards S.V."/>
            <person name="Faircloth B.C."/>
            <person name="Fujita M.K."/>
            <person name="Greenwold M.J."/>
            <person name="Hoffmann F.G."/>
            <person name="Howard J.M."/>
            <person name="Iguchi T."/>
            <person name="Janes D.E."/>
            <person name="Khan S.Y."/>
            <person name="Kohno S."/>
            <person name="de Koning A.J."/>
            <person name="Lance S.L."/>
            <person name="McCarthy F.M."/>
            <person name="McCormack J.E."/>
            <person name="Merchant M.E."/>
            <person name="Peterson D.G."/>
            <person name="Pollock D.D."/>
            <person name="Pourmand N."/>
            <person name="Raney B.J."/>
            <person name="Roessler K.A."/>
            <person name="Sanford J.R."/>
            <person name="Sawyer R.H."/>
            <person name="Schmidt C.J."/>
            <person name="Triplett E.W."/>
            <person name="Tuberville T.D."/>
            <person name="Venegas-Anaya M."/>
            <person name="Howard J.T."/>
            <person name="Jarvis E.D."/>
            <person name="Guillette L.J.Jr."/>
            <person name="Glenn T.C."/>
            <person name="Green R.E."/>
            <person name="Ray D.A."/>
        </authorList>
    </citation>
    <scope>NUCLEOTIDE SEQUENCE [LARGE SCALE GENOMIC DNA]</scope>
    <source>
        <strain evidence="11">KSC_2009_1</strain>
    </source>
</reference>